<organism evidence="2 3">
    <name type="scientific">Pontibacillus marinus BH030004 = DSM 16465</name>
    <dbReference type="NCBI Taxonomy" id="1385511"/>
    <lineage>
        <taxon>Bacteria</taxon>
        <taxon>Bacillati</taxon>
        <taxon>Bacillota</taxon>
        <taxon>Bacilli</taxon>
        <taxon>Bacillales</taxon>
        <taxon>Bacillaceae</taxon>
        <taxon>Pontibacillus</taxon>
    </lineage>
</organism>
<reference evidence="2 3" key="1">
    <citation type="submission" date="2013-08" db="EMBL/GenBank/DDBJ databases">
        <authorList>
            <person name="Huang J."/>
            <person name="Wang G."/>
        </authorList>
    </citation>
    <scope>NUCLEOTIDE SEQUENCE [LARGE SCALE GENOMIC DNA]</scope>
    <source>
        <strain evidence="2 3">BH030004</strain>
    </source>
</reference>
<dbReference type="eggNOG" id="ENOG50330S4">
    <property type="taxonomic scope" value="Bacteria"/>
</dbReference>
<keyword evidence="3" id="KW-1185">Reference proteome</keyword>
<dbReference type="Pfam" id="PF14568">
    <property type="entry name" value="SUKH_6"/>
    <property type="match status" value="1"/>
</dbReference>
<dbReference type="RefSeq" id="WP_027445413.1">
    <property type="nucleotide sequence ID" value="NZ_AULJ01000008.1"/>
</dbReference>
<dbReference type="AlphaFoldDB" id="A0A0A5GJ52"/>
<accession>A0A0A5GJ52</accession>
<gene>
    <name evidence="2" type="ORF">N783_10965</name>
</gene>
<dbReference type="SMART" id="SM00860">
    <property type="entry name" value="SMI1_KNR4"/>
    <property type="match status" value="1"/>
</dbReference>
<dbReference type="SUPFAM" id="SSF160631">
    <property type="entry name" value="SMI1/KNR4-like"/>
    <property type="match status" value="1"/>
</dbReference>
<dbReference type="Proteomes" id="UP000030403">
    <property type="component" value="Unassembled WGS sequence"/>
</dbReference>
<proteinExistence type="predicted"/>
<name>A0A0A5GJ52_9BACI</name>
<dbReference type="OrthoDB" id="8657476at2"/>
<protein>
    <recommendedName>
        <fullName evidence="1">Knr4/Smi1-like domain-containing protein</fullName>
    </recommendedName>
</protein>
<feature type="domain" description="Knr4/Smi1-like" evidence="1">
    <location>
        <begin position="21"/>
        <end position="168"/>
    </location>
</feature>
<evidence type="ECO:0000259" key="1">
    <source>
        <dbReference type="SMART" id="SM00860"/>
    </source>
</evidence>
<dbReference type="InterPro" id="IPR037883">
    <property type="entry name" value="Knr4/Smi1-like_sf"/>
</dbReference>
<dbReference type="EMBL" id="AVPF01000003">
    <property type="protein sequence ID" value="KGX91258.1"/>
    <property type="molecule type" value="Genomic_DNA"/>
</dbReference>
<dbReference type="STRING" id="1385511.GCA_000425225_00827"/>
<dbReference type="Gene3D" id="3.40.1580.10">
    <property type="entry name" value="SMI1/KNR4-like"/>
    <property type="match status" value="1"/>
</dbReference>
<sequence>MSETPIINELSNLGVSISEKPFDKDQQMEHLRKIENLFSISIPDDYKEFLLLYNQVLFENYITISPKVLPELGGHILEELYGLDCLSYHMNRYSDRIPSSFIPIGECVGGDLVLIGIKEDSDGKVFIWDHENELQARLMLGEKVEADLNSYKENLHLISQTFVEFLSILEIDDNDDLELDGVEIWLDDDLLDD</sequence>
<evidence type="ECO:0000313" key="2">
    <source>
        <dbReference type="EMBL" id="KGX91258.1"/>
    </source>
</evidence>
<dbReference type="InterPro" id="IPR018958">
    <property type="entry name" value="Knr4/Smi1-like_dom"/>
</dbReference>
<evidence type="ECO:0000313" key="3">
    <source>
        <dbReference type="Proteomes" id="UP000030403"/>
    </source>
</evidence>
<comment type="caution">
    <text evidence="2">The sequence shown here is derived from an EMBL/GenBank/DDBJ whole genome shotgun (WGS) entry which is preliminary data.</text>
</comment>